<feature type="domain" description="Peptidase M12A" evidence="16">
    <location>
        <begin position="1"/>
        <end position="152"/>
    </location>
</feature>
<feature type="region of interest" description="Disordered" evidence="13">
    <location>
        <begin position="484"/>
        <end position="526"/>
    </location>
</feature>
<proteinExistence type="predicted"/>
<feature type="binding site" evidence="11">
    <location>
        <position position="52"/>
    </location>
    <ligand>
        <name>Zn(2+)</name>
        <dbReference type="ChEBI" id="CHEBI:29105"/>
        <note>catalytic</note>
    </ligand>
</feature>
<dbReference type="InterPro" id="IPR006026">
    <property type="entry name" value="Peptidase_Metallo"/>
</dbReference>
<evidence type="ECO:0000256" key="3">
    <source>
        <dbReference type="ARBA" id="ARBA00022670"/>
    </source>
</evidence>
<dbReference type="Pfam" id="PF01549">
    <property type="entry name" value="ShK"/>
    <property type="match status" value="3"/>
</dbReference>
<evidence type="ECO:0000259" key="15">
    <source>
        <dbReference type="PROSITE" id="PS51670"/>
    </source>
</evidence>
<dbReference type="Gene3D" id="3.40.390.10">
    <property type="entry name" value="Collagenase (Catalytic Domain)"/>
    <property type="match status" value="1"/>
</dbReference>
<dbReference type="GO" id="GO:0006508">
    <property type="term" value="P:proteolysis"/>
    <property type="evidence" value="ECO:0007669"/>
    <property type="project" value="UniProtKB-KW"/>
</dbReference>
<evidence type="ECO:0000256" key="13">
    <source>
        <dbReference type="SAM" id="MobiDB-lite"/>
    </source>
</evidence>
<evidence type="ECO:0000259" key="16">
    <source>
        <dbReference type="PROSITE" id="PS51864"/>
    </source>
</evidence>
<keyword evidence="2" id="KW-0245">EGF-like domain</keyword>
<dbReference type="EC" id="3.4.24.-" evidence="12"/>
<dbReference type="SMART" id="SM00254">
    <property type="entry name" value="ShKT"/>
    <property type="match status" value="3"/>
</dbReference>
<keyword evidence="5 11" id="KW-0378">Hydrolase</keyword>
<keyword evidence="8" id="KW-0865">Zymogen</keyword>
<evidence type="ECO:0000256" key="7">
    <source>
        <dbReference type="ARBA" id="ARBA00023049"/>
    </source>
</evidence>
<evidence type="ECO:0000313" key="17">
    <source>
        <dbReference type="Proteomes" id="UP000887574"/>
    </source>
</evidence>
<dbReference type="PROSITE" id="PS51670">
    <property type="entry name" value="SHKT"/>
    <property type="match status" value="1"/>
</dbReference>
<evidence type="ECO:0000256" key="11">
    <source>
        <dbReference type="PROSITE-ProRule" id="PRU01211"/>
    </source>
</evidence>
<evidence type="ECO:0000313" key="18">
    <source>
        <dbReference type="WBParaSite" id="jg17199.1"/>
    </source>
</evidence>
<protein>
    <recommendedName>
        <fullName evidence="12">Metalloendopeptidase</fullName>
        <ecNumber evidence="12">3.4.24.-</ecNumber>
    </recommendedName>
</protein>
<keyword evidence="6 11" id="KW-0862">Zinc</keyword>
<dbReference type="Gene3D" id="2.60.120.290">
    <property type="entry name" value="Spermadhesin, CUB domain"/>
    <property type="match status" value="1"/>
</dbReference>
<feature type="region of interest" description="Disordered" evidence="13">
    <location>
        <begin position="561"/>
        <end position="597"/>
    </location>
</feature>
<dbReference type="PANTHER" id="PTHR10127">
    <property type="entry name" value="DISCOIDIN, CUB, EGF, LAMININ , AND ZINC METALLOPROTEASE DOMAIN CONTAINING"/>
    <property type="match status" value="1"/>
</dbReference>
<keyword evidence="4 11" id="KW-0479">Metal-binding</keyword>
<evidence type="ECO:0000259" key="14">
    <source>
        <dbReference type="PROSITE" id="PS01180"/>
    </source>
</evidence>
<dbReference type="InterPro" id="IPR000859">
    <property type="entry name" value="CUB_dom"/>
</dbReference>
<keyword evidence="7 11" id="KW-0482">Metalloprotease</keyword>
<dbReference type="PROSITE" id="PS51864">
    <property type="entry name" value="ASTACIN"/>
    <property type="match status" value="1"/>
</dbReference>
<keyword evidence="3 11" id="KW-0645">Protease</keyword>
<feature type="disulfide bond" evidence="11">
    <location>
        <begin position="12"/>
        <end position="34"/>
    </location>
</feature>
<dbReference type="WBParaSite" id="jg17199.1">
    <property type="protein sequence ID" value="jg17199.1"/>
    <property type="gene ID" value="jg17199"/>
</dbReference>
<dbReference type="AlphaFoldDB" id="A0A915D9X5"/>
<evidence type="ECO:0000256" key="1">
    <source>
        <dbReference type="ARBA" id="ARBA00002657"/>
    </source>
</evidence>
<keyword evidence="9 11" id="KW-1015">Disulfide bond</keyword>
<evidence type="ECO:0000256" key="6">
    <source>
        <dbReference type="ARBA" id="ARBA00022833"/>
    </source>
</evidence>
<feature type="region of interest" description="Disordered" evidence="13">
    <location>
        <begin position="660"/>
        <end position="692"/>
    </location>
</feature>
<dbReference type="PRINTS" id="PR00480">
    <property type="entry name" value="ASTACIN"/>
</dbReference>
<feature type="domain" description="ShKT" evidence="15">
    <location>
        <begin position="364"/>
        <end position="402"/>
    </location>
</feature>
<dbReference type="GO" id="GO:0008270">
    <property type="term" value="F:zinc ion binding"/>
    <property type="evidence" value="ECO:0007669"/>
    <property type="project" value="UniProtKB-UniRule"/>
</dbReference>
<dbReference type="InterPro" id="IPR035914">
    <property type="entry name" value="Sperma_CUB_dom_sf"/>
</dbReference>
<dbReference type="PROSITE" id="PS01180">
    <property type="entry name" value="CUB"/>
    <property type="match status" value="1"/>
</dbReference>
<evidence type="ECO:0000256" key="8">
    <source>
        <dbReference type="ARBA" id="ARBA00023145"/>
    </source>
</evidence>
<accession>A0A915D9X5</accession>
<keyword evidence="17" id="KW-1185">Reference proteome</keyword>
<evidence type="ECO:0000256" key="2">
    <source>
        <dbReference type="ARBA" id="ARBA00022536"/>
    </source>
</evidence>
<dbReference type="Proteomes" id="UP000887574">
    <property type="component" value="Unplaced"/>
</dbReference>
<dbReference type="PANTHER" id="PTHR10127:SF780">
    <property type="entry name" value="METALLOENDOPEPTIDASE"/>
    <property type="match status" value="1"/>
</dbReference>
<comment type="caution">
    <text evidence="10">Lacks conserved residue(s) required for the propagation of feature annotation.</text>
</comment>
<dbReference type="GO" id="GO:0004222">
    <property type="term" value="F:metalloendopeptidase activity"/>
    <property type="evidence" value="ECO:0007669"/>
    <property type="project" value="UniProtKB-UniRule"/>
</dbReference>
<dbReference type="InterPro" id="IPR003582">
    <property type="entry name" value="ShKT_dom"/>
</dbReference>
<evidence type="ECO:0000256" key="12">
    <source>
        <dbReference type="RuleBase" id="RU361183"/>
    </source>
</evidence>
<comment type="function">
    <text evidence="1">Metalloprotease.</text>
</comment>
<organism evidence="17 18">
    <name type="scientific">Ditylenchus dipsaci</name>
    <dbReference type="NCBI Taxonomy" id="166011"/>
    <lineage>
        <taxon>Eukaryota</taxon>
        <taxon>Metazoa</taxon>
        <taxon>Ecdysozoa</taxon>
        <taxon>Nematoda</taxon>
        <taxon>Chromadorea</taxon>
        <taxon>Rhabditida</taxon>
        <taxon>Tylenchina</taxon>
        <taxon>Tylenchomorpha</taxon>
        <taxon>Sphaerularioidea</taxon>
        <taxon>Anguinidae</taxon>
        <taxon>Anguininae</taxon>
        <taxon>Ditylenchus</taxon>
    </lineage>
</organism>
<evidence type="ECO:0000256" key="9">
    <source>
        <dbReference type="ARBA" id="ARBA00023157"/>
    </source>
</evidence>
<dbReference type="SMART" id="SM00235">
    <property type="entry name" value="ZnMc"/>
    <property type="match status" value="1"/>
</dbReference>
<evidence type="ECO:0000256" key="5">
    <source>
        <dbReference type="ARBA" id="ARBA00022801"/>
    </source>
</evidence>
<comment type="cofactor">
    <cofactor evidence="11 12">
        <name>Zn(2+)</name>
        <dbReference type="ChEBI" id="CHEBI:29105"/>
    </cofactor>
    <text evidence="11 12">Binds 1 zinc ion per subunit.</text>
</comment>
<feature type="active site" evidence="11">
    <location>
        <position position="43"/>
    </location>
</feature>
<dbReference type="SUPFAM" id="SSF49854">
    <property type="entry name" value="Spermadhesin, CUB domain"/>
    <property type="match status" value="1"/>
</dbReference>
<evidence type="ECO:0000256" key="4">
    <source>
        <dbReference type="ARBA" id="ARBA00022723"/>
    </source>
</evidence>
<feature type="domain" description="CUB" evidence="14">
    <location>
        <begin position="181"/>
        <end position="305"/>
    </location>
</feature>
<reference evidence="18" key="1">
    <citation type="submission" date="2022-11" db="UniProtKB">
        <authorList>
            <consortium name="WormBaseParasite"/>
        </authorList>
    </citation>
    <scope>IDENTIFICATION</scope>
</reference>
<feature type="binding site" evidence="11">
    <location>
        <position position="42"/>
    </location>
    <ligand>
        <name>Zn(2+)</name>
        <dbReference type="ChEBI" id="CHEBI:29105"/>
        <note>catalytic</note>
    </ligand>
</feature>
<dbReference type="SMART" id="SM00042">
    <property type="entry name" value="CUB"/>
    <property type="match status" value="1"/>
</dbReference>
<dbReference type="Gene3D" id="1.10.10.1870">
    <property type="entry name" value="ShTK domain-like"/>
    <property type="match status" value="1"/>
</dbReference>
<feature type="binding site" evidence="11">
    <location>
        <position position="46"/>
    </location>
    <ligand>
        <name>Zn(2+)</name>
        <dbReference type="ChEBI" id="CHEBI:29105"/>
        <note>catalytic</note>
    </ligand>
</feature>
<dbReference type="InterPro" id="IPR024079">
    <property type="entry name" value="MetalloPept_cat_dom_sf"/>
</dbReference>
<dbReference type="InterPro" id="IPR001506">
    <property type="entry name" value="Peptidase_M12A"/>
</dbReference>
<sequence length="703" mass="76634">MFQVEFLEGPGCFSEVGKDVSEKQSQHVSIGSMCSFFAPIAHEIGHMLGMIHTQARSDRDDYISIEYKNVPAGMEDQFEKEKKQTPSNIVVPYDYASLMHYTSYNQQTGKVIMTAKDPRYQHTMGNTYGPIFQIYLRSISNIIVLIFASKVRIKFASMKESAIQRIAASQSNGRRSAPTDCGQILSATADYQTLHGEVNASNEGQLRQAGCHWHIKAPAGERVEIVMNSTTGKCSNECLYGAIEIKFDDLSSGSKEPDLSRGGLRLCCPSHVGKIGPIVSSGELVIISDYSQQGPRTFDLKYRAVPAFASESSVPRETYSAGYPQVGSEPLEESGNNSSEYYNSLDLGITTTSTSVTDGSWNPCADYSDKCDLLQNSLKHSCEDQHNSHYFMFHCPLTCGLCPKNQQGETTTDEPGQQFLHLEDQPVMDYYNCVNYAPRCENYSSHCSNGQVAQICPKTCKICGADETTLNHFLLLLEDVTEQIDNDDGQSDGDSGNGDQGDQDSNNATGDDDDGDQGNNGSTTCEDKLGRDSCRSRRGLCFQPDSQASMANLCSRTCGQCGKKKNRGGDTRKRGGTNGTSIASGVNESDEDGSGDGQETRMIAKILIHQPEEMVEEIGKIMAQMTVMKTIRPEELERRRHSKANQGGGRGGGMRLGAWRGMDGQQSDNMGFGLPNGMSNSGNLPDPGSVPIGWLNATVTKGA</sequence>
<evidence type="ECO:0000256" key="10">
    <source>
        <dbReference type="PROSITE-ProRule" id="PRU01005"/>
    </source>
</evidence>
<dbReference type="SUPFAM" id="SSF55486">
    <property type="entry name" value="Metalloproteases ('zincins'), catalytic domain"/>
    <property type="match status" value="1"/>
</dbReference>
<name>A0A915D9X5_9BILA</name>
<dbReference type="Pfam" id="PF01400">
    <property type="entry name" value="Astacin"/>
    <property type="match status" value="1"/>
</dbReference>